<feature type="binding site" description="distal binding residue" evidence="6">
    <location>
        <position position="83"/>
    </location>
    <ligand>
        <name>heme</name>
        <dbReference type="ChEBI" id="CHEBI:30413"/>
    </ligand>
    <ligandPart>
        <name>Fe</name>
        <dbReference type="ChEBI" id="CHEBI:18248"/>
    </ligandPart>
</feature>
<sequence>MDIPRDLTNVTLYERLGGSAGVRSLIDDIIEAHMQNPTISARFLPYREDPERLETAKRHLCDFFAAGSGGPDRYAGRTMPDAHRGMNVSEAEYMAATDDILTTMARHGHDEAARQEVLAIIWSLKEEIIHA</sequence>
<evidence type="ECO:0000256" key="5">
    <source>
        <dbReference type="ARBA" id="ARBA00023004"/>
    </source>
</evidence>
<dbReference type="InterPro" id="IPR019795">
    <property type="entry name" value="Globin_bac-like_CS"/>
</dbReference>
<organism evidence="7 8">
    <name type="scientific">Rhodosalinus halophilus</name>
    <dbReference type="NCBI Taxonomy" id="2259333"/>
    <lineage>
        <taxon>Bacteria</taxon>
        <taxon>Pseudomonadati</taxon>
        <taxon>Pseudomonadota</taxon>
        <taxon>Alphaproteobacteria</taxon>
        <taxon>Rhodobacterales</taxon>
        <taxon>Paracoccaceae</taxon>
        <taxon>Rhodosalinus</taxon>
    </lineage>
</organism>
<gene>
    <name evidence="7" type="ORF">DRV85_16940</name>
</gene>
<dbReference type="EMBL" id="QNTQ01000021">
    <property type="protein sequence ID" value="RBI83133.1"/>
    <property type="molecule type" value="Genomic_DNA"/>
</dbReference>
<name>A0A365U4P1_9RHOB</name>
<dbReference type="Pfam" id="PF01152">
    <property type="entry name" value="Bac_globin"/>
    <property type="match status" value="1"/>
</dbReference>
<comment type="cofactor">
    <cofactor evidence="1">
        <name>heme</name>
        <dbReference type="ChEBI" id="CHEBI:30413"/>
    </cofactor>
</comment>
<dbReference type="PROSITE" id="PS01213">
    <property type="entry name" value="GLOBIN_FAM_2"/>
    <property type="match status" value="1"/>
</dbReference>
<keyword evidence="5 6" id="KW-0408">Iron</keyword>
<evidence type="ECO:0000256" key="3">
    <source>
        <dbReference type="ARBA" id="ARBA00022617"/>
    </source>
</evidence>
<keyword evidence="4 6" id="KW-0479">Metal-binding</keyword>
<dbReference type="GO" id="GO:0046872">
    <property type="term" value="F:metal ion binding"/>
    <property type="evidence" value="ECO:0007669"/>
    <property type="project" value="UniProtKB-KW"/>
</dbReference>
<dbReference type="InterPro" id="IPR001486">
    <property type="entry name" value="Hemoglobin_trunc"/>
</dbReference>
<evidence type="ECO:0000313" key="7">
    <source>
        <dbReference type="EMBL" id="RBI83133.1"/>
    </source>
</evidence>
<dbReference type="AlphaFoldDB" id="A0A365U4P1"/>
<dbReference type="InterPro" id="IPR012292">
    <property type="entry name" value="Globin/Proto"/>
</dbReference>
<comment type="caution">
    <text evidence="7">The sequence shown here is derived from an EMBL/GenBank/DDBJ whole genome shotgun (WGS) entry which is preliminary data.</text>
</comment>
<dbReference type="InterPro" id="IPR009050">
    <property type="entry name" value="Globin-like_sf"/>
</dbReference>
<dbReference type="GO" id="GO:0015671">
    <property type="term" value="P:oxygen transport"/>
    <property type="evidence" value="ECO:0007669"/>
    <property type="project" value="InterPro"/>
</dbReference>
<evidence type="ECO:0000313" key="8">
    <source>
        <dbReference type="Proteomes" id="UP000253370"/>
    </source>
</evidence>
<dbReference type="GO" id="GO:0019825">
    <property type="term" value="F:oxygen binding"/>
    <property type="evidence" value="ECO:0007669"/>
    <property type="project" value="InterPro"/>
</dbReference>
<evidence type="ECO:0000256" key="2">
    <source>
        <dbReference type="ARBA" id="ARBA00022448"/>
    </source>
</evidence>
<proteinExistence type="predicted"/>
<evidence type="ECO:0000256" key="4">
    <source>
        <dbReference type="ARBA" id="ARBA00022723"/>
    </source>
</evidence>
<dbReference type="SUPFAM" id="SSF46458">
    <property type="entry name" value="Globin-like"/>
    <property type="match status" value="1"/>
</dbReference>
<accession>A0A365U4P1</accession>
<keyword evidence="3 6" id="KW-0349">Heme</keyword>
<dbReference type="Proteomes" id="UP000253370">
    <property type="component" value="Unassembled WGS sequence"/>
</dbReference>
<dbReference type="CDD" id="cd00454">
    <property type="entry name" value="TrHb1_N"/>
    <property type="match status" value="1"/>
</dbReference>
<protein>
    <submittedName>
        <fullName evidence="7">Group 1 truncated hemoglobin</fullName>
    </submittedName>
</protein>
<dbReference type="GO" id="GO:0020037">
    <property type="term" value="F:heme binding"/>
    <property type="evidence" value="ECO:0007669"/>
    <property type="project" value="InterPro"/>
</dbReference>
<evidence type="ECO:0000256" key="6">
    <source>
        <dbReference type="PIRSR" id="PIRSR601486-1"/>
    </source>
</evidence>
<feature type="binding site" description="distal binding residue" evidence="6">
    <location>
        <position position="59"/>
    </location>
    <ligand>
        <name>heme</name>
        <dbReference type="ChEBI" id="CHEBI:30413"/>
    </ligand>
    <ligandPart>
        <name>Fe</name>
        <dbReference type="ChEBI" id="CHEBI:18248"/>
    </ligandPart>
</feature>
<keyword evidence="8" id="KW-1185">Reference proteome</keyword>
<dbReference type="OrthoDB" id="9795814at2"/>
<reference evidence="7 8" key="1">
    <citation type="submission" date="2018-07" db="EMBL/GenBank/DDBJ databases">
        <title>Rhodosalinus sp. strain E84T genomic sequence and assembly.</title>
        <authorList>
            <person name="Liu Z.-W."/>
            <person name="Lu D.-C."/>
        </authorList>
    </citation>
    <scope>NUCLEOTIDE SEQUENCE [LARGE SCALE GENOMIC DNA]</scope>
    <source>
        <strain evidence="7 8">E84</strain>
    </source>
</reference>
<keyword evidence="2" id="KW-0813">Transport</keyword>
<dbReference type="Gene3D" id="1.10.490.10">
    <property type="entry name" value="Globins"/>
    <property type="match status" value="1"/>
</dbReference>
<evidence type="ECO:0000256" key="1">
    <source>
        <dbReference type="ARBA" id="ARBA00001971"/>
    </source>
</evidence>
<dbReference type="RefSeq" id="WP_113290665.1">
    <property type="nucleotide sequence ID" value="NZ_QNTQ01000021.1"/>
</dbReference>